<proteinExistence type="predicted"/>
<protein>
    <submittedName>
        <fullName evidence="1">Uncharacterized protein</fullName>
    </submittedName>
</protein>
<gene>
    <name evidence="1" type="ORF">SAMN05444002_0667</name>
</gene>
<dbReference type="EMBL" id="FSRL01000001">
    <property type="protein sequence ID" value="SIN81368.1"/>
    <property type="molecule type" value="Genomic_DNA"/>
</dbReference>
<dbReference type="AlphaFoldDB" id="A0A1N6EE94"/>
<evidence type="ECO:0000313" key="1">
    <source>
        <dbReference type="EMBL" id="SIN81368.1"/>
    </source>
</evidence>
<reference evidence="2" key="1">
    <citation type="submission" date="2016-11" db="EMBL/GenBank/DDBJ databases">
        <authorList>
            <person name="Varghese N."/>
            <person name="Submissions S."/>
        </authorList>
    </citation>
    <scope>NUCLEOTIDE SEQUENCE [LARGE SCALE GENOMIC DNA]</scope>
    <source>
        <strain evidence="2">DSM 29440</strain>
    </source>
</reference>
<name>A0A1N6EE94_9RHOB</name>
<dbReference type="Proteomes" id="UP000184932">
    <property type="component" value="Unassembled WGS sequence"/>
</dbReference>
<organism evidence="1 2">
    <name type="scientific">Vannielia litorea</name>
    <dbReference type="NCBI Taxonomy" id="1217970"/>
    <lineage>
        <taxon>Bacteria</taxon>
        <taxon>Pseudomonadati</taxon>
        <taxon>Pseudomonadota</taxon>
        <taxon>Alphaproteobacteria</taxon>
        <taxon>Rhodobacterales</taxon>
        <taxon>Paracoccaceae</taxon>
        <taxon>Vannielia</taxon>
    </lineage>
</organism>
<sequence length="116" mass="11965">MRAMILRSLISGLMLVTLLVAGQALAVARGQAPVAMQAVLCTGFGTQVIHLDAEGKPVSAPHLCPDGLAAMVEAHVPLPELVQREGAERAVAAGVAARPEAWLARAVFEARGPPLA</sequence>
<keyword evidence="2" id="KW-1185">Reference proteome</keyword>
<dbReference type="STRING" id="1217970.SAMN05444002_0667"/>
<evidence type="ECO:0000313" key="2">
    <source>
        <dbReference type="Proteomes" id="UP000184932"/>
    </source>
</evidence>
<accession>A0A1N6EE94</accession>